<comment type="caution">
    <text evidence="1">The sequence shown here is derived from an EMBL/GenBank/DDBJ whole genome shotgun (WGS) entry which is preliminary data.</text>
</comment>
<evidence type="ECO:0000313" key="2">
    <source>
        <dbReference type="Proteomes" id="UP001371305"/>
    </source>
</evidence>
<evidence type="ECO:0000313" key="1">
    <source>
        <dbReference type="EMBL" id="MEK7953292.1"/>
    </source>
</evidence>
<dbReference type="EMBL" id="JBBUKT010000010">
    <property type="protein sequence ID" value="MEK7953292.1"/>
    <property type="molecule type" value="Genomic_DNA"/>
</dbReference>
<dbReference type="SUPFAM" id="SSF47240">
    <property type="entry name" value="Ferritin-like"/>
    <property type="match status" value="1"/>
</dbReference>
<dbReference type="RefSeq" id="WP_341407056.1">
    <property type="nucleotide sequence ID" value="NZ_JBBUKT010000010.1"/>
</dbReference>
<dbReference type="Pfam" id="PF05974">
    <property type="entry name" value="DUF892"/>
    <property type="match status" value="1"/>
</dbReference>
<gene>
    <name evidence="1" type="ORF">WKV53_22450</name>
</gene>
<reference evidence="1 2" key="1">
    <citation type="submission" date="2024-04" db="EMBL/GenBank/DDBJ databases">
        <title>Luteolibacter sp. isolated from soil.</title>
        <authorList>
            <person name="An J."/>
        </authorList>
    </citation>
    <scope>NUCLEOTIDE SEQUENCE [LARGE SCALE GENOMIC DNA]</scope>
    <source>
        <strain evidence="1 2">Y139</strain>
    </source>
</reference>
<dbReference type="PANTHER" id="PTHR30565:SF9">
    <property type="entry name" value="PROTEIN YCIF"/>
    <property type="match status" value="1"/>
</dbReference>
<dbReference type="InterPro" id="IPR009078">
    <property type="entry name" value="Ferritin-like_SF"/>
</dbReference>
<protein>
    <submittedName>
        <fullName evidence="1">Ferritin-like domain-containing protein</fullName>
    </submittedName>
</protein>
<dbReference type="PANTHER" id="PTHR30565">
    <property type="entry name" value="PROTEIN YCIF"/>
    <property type="match status" value="1"/>
</dbReference>
<accession>A0ABU9AZU2</accession>
<dbReference type="InterPro" id="IPR010287">
    <property type="entry name" value="DUF892_YciF-like"/>
</dbReference>
<keyword evidence="2" id="KW-1185">Reference proteome</keyword>
<dbReference type="InterPro" id="IPR047114">
    <property type="entry name" value="YciF"/>
</dbReference>
<proteinExistence type="predicted"/>
<dbReference type="CDD" id="cd07909">
    <property type="entry name" value="YciF"/>
    <property type="match status" value="1"/>
</dbReference>
<sequence length="167" mass="17765">MSKLTSLDILLVQEIKDLYSAENQLVKALPKMAKAAANPKLKEGFTKHLEETKGHVARLEEIAQLLGASPKGKVCKAMKGLVEEGAETIQEEGDPVIKDLALITAAQKVEHYEISGYGSARALAEALGQDEVVALLQATLDEEGTTDKTLTAVAQELIPEATTAAAD</sequence>
<dbReference type="Gene3D" id="1.20.1260.10">
    <property type="match status" value="1"/>
</dbReference>
<dbReference type="Proteomes" id="UP001371305">
    <property type="component" value="Unassembled WGS sequence"/>
</dbReference>
<organism evidence="1 2">
    <name type="scientific">Luteolibacter soli</name>
    <dbReference type="NCBI Taxonomy" id="3135280"/>
    <lineage>
        <taxon>Bacteria</taxon>
        <taxon>Pseudomonadati</taxon>
        <taxon>Verrucomicrobiota</taxon>
        <taxon>Verrucomicrobiia</taxon>
        <taxon>Verrucomicrobiales</taxon>
        <taxon>Verrucomicrobiaceae</taxon>
        <taxon>Luteolibacter</taxon>
    </lineage>
</organism>
<name>A0ABU9AZU2_9BACT</name>
<dbReference type="InterPro" id="IPR012347">
    <property type="entry name" value="Ferritin-like"/>
</dbReference>